<reference evidence="1 2" key="1">
    <citation type="submission" date="2018-05" db="EMBL/GenBank/DDBJ databases">
        <title>Genomic Encyclopedia of Type Strains, Phase IV (KMG-IV): sequencing the most valuable type-strain genomes for metagenomic binning, comparative biology and taxonomic classification.</title>
        <authorList>
            <person name="Goeker M."/>
        </authorList>
    </citation>
    <scope>NUCLEOTIDE SEQUENCE [LARGE SCALE GENOMIC DNA]</scope>
    <source>
        <strain evidence="1 2">DSM 6986</strain>
    </source>
</reference>
<organism evidence="1 2">
    <name type="scientific">Pseudaminobacter salicylatoxidans</name>
    <dbReference type="NCBI Taxonomy" id="93369"/>
    <lineage>
        <taxon>Bacteria</taxon>
        <taxon>Pseudomonadati</taxon>
        <taxon>Pseudomonadota</taxon>
        <taxon>Alphaproteobacteria</taxon>
        <taxon>Hyphomicrobiales</taxon>
        <taxon>Phyllobacteriaceae</taxon>
        <taxon>Pseudaminobacter</taxon>
    </lineage>
</organism>
<comment type="caution">
    <text evidence="1">The sequence shown here is derived from an EMBL/GenBank/DDBJ whole genome shotgun (WGS) entry which is preliminary data.</text>
</comment>
<dbReference type="STRING" id="1192868.GCA_000304395_00966"/>
<gene>
    <name evidence="1" type="ORF">C7441_114132</name>
</gene>
<evidence type="ECO:0000313" key="1">
    <source>
        <dbReference type="EMBL" id="PWJ79854.1"/>
    </source>
</evidence>
<accession>A0A316C0T2</accession>
<protein>
    <submittedName>
        <fullName evidence="1">Uncharacterized protein</fullName>
    </submittedName>
</protein>
<proteinExistence type="predicted"/>
<name>A0A316C0T2_PSESE</name>
<dbReference type="Proteomes" id="UP000245396">
    <property type="component" value="Unassembled WGS sequence"/>
</dbReference>
<evidence type="ECO:0000313" key="2">
    <source>
        <dbReference type="Proteomes" id="UP000245396"/>
    </source>
</evidence>
<dbReference type="AlphaFoldDB" id="A0A316C0T2"/>
<sequence>MALPTATIWLDSPARTPQRVLMTEEEPGIVVSPLSGEFTRDGITVVVIIYRALGGAGWLLEVVYDEDIATSWEDPFETDQEARDEFLRTVEREGINAFLDDESSTIH</sequence>
<dbReference type="EMBL" id="QGGG01000014">
    <property type="protein sequence ID" value="PWJ79854.1"/>
    <property type="molecule type" value="Genomic_DNA"/>
</dbReference>
<keyword evidence="2" id="KW-1185">Reference proteome</keyword>